<dbReference type="InterPro" id="IPR013083">
    <property type="entry name" value="Znf_RING/FYVE/PHD"/>
</dbReference>
<dbReference type="Gene3D" id="3.30.40.10">
    <property type="entry name" value="Zinc/RING finger domain, C3HC4 (zinc finger)"/>
    <property type="match status" value="1"/>
</dbReference>
<dbReference type="InterPro" id="IPR016024">
    <property type="entry name" value="ARM-type_fold"/>
</dbReference>
<dbReference type="InterPro" id="IPR045185">
    <property type="entry name" value="PUB22/23/24-like"/>
</dbReference>
<comment type="catalytic activity">
    <reaction evidence="1 5">
        <text>S-ubiquitinyl-[E2 ubiquitin-conjugating enzyme]-L-cysteine + [acceptor protein]-L-lysine = [E2 ubiquitin-conjugating enzyme]-L-cysteine + N(6)-ubiquitinyl-[acceptor protein]-L-lysine.</text>
        <dbReference type="EC" id="2.3.2.27"/>
    </reaction>
</comment>
<evidence type="ECO:0000256" key="3">
    <source>
        <dbReference type="ARBA" id="ARBA00022679"/>
    </source>
</evidence>
<name>A0A0E0CXS0_9ORYZ</name>
<dbReference type="FunFam" id="3.30.40.10:FF:000442">
    <property type="entry name" value="RING-type E3 ubiquitin transferase"/>
    <property type="match status" value="1"/>
</dbReference>
<dbReference type="PROSITE" id="PS51698">
    <property type="entry name" value="U_BOX"/>
    <property type="match status" value="1"/>
</dbReference>
<comment type="function">
    <text evidence="5">Functions as an E3 ubiquitin ligase.</text>
</comment>
<dbReference type="InterPro" id="IPR003613">
    <property type="entry name" value="Ubox_domain"/>
</dbReference>
<dbReference type="CDD" id="cd16664">
    <property type="entry name" value="RING-Ubox_PUB"/>
    <property type="match status" value="1"/>
</dbReference>
<evidence type="ECO:0000256" key="2">
    <source>
        <dbReference type="ARBA" id="ARBA00004906"/>
    </source>
</evidence>
<dbReference type="GO" id="GO:0061630">
    <property type="term" value="F:ubiquitin protein ligase activity"/>
    <property type="evidence" value="ECO:0007669"/>
    <property type="project" value="UniProtKB-UniRule"/>
</dbReference>
<dbReference type="GO" id="GO:0016567">
    <property type="term" value="P:protein ubiquitination"/>
    <property type="evidence" value="ECO:0007669"/>
    <property type="project" value="UniProtKB-UniRule"/>
</dbReference>
<sequence>MALLARRARKAVMAKAPAPLLQKRGGGAAAELAIPAHFRCPISLDLMRDPVTAPTGITYDREGIEAWLDTGRAVCPVTHAPLRHEDLVPNHAIRRVIQDWCVANRSRGVERIPTPKIPVTPVQASELLFDVAESAARRGAAGRAAGAVARVRALARDSERNRRCFVSVGTGRVLAAAFESLAAAGEAGVLEDVLAALVCMMPLDEEAARMGRGGVERIPMPKIPSTPVQASDSELLTAVRRRRVGAAERAAGAVARVRALARDSERNRRCFVSVGTGRVLAAAFESLAAAGEAGVLEDVLAALVCMMPLDEEAARVLASSSSMGSLVAIAKHGSLAGRLNAVLAIKEAVSRDGAFVDLADDMVDEVVDALVVIIKAPICPQATKAAMVATYHLASSDERVAARVASTGLVPTLIEALVDADKSVSEKALAVLDAMLASEEGRASARGHALAMPALVKKMFRVSDVATELAVSAMWRLGCKASSGDEEAAATGCLVEALRVGAFQKLLLLLQVGCRDATKEKATELLKMLNKHKGLGECVDAVDFRGLNRLS</sequence>
<evidence type="ECO:0000256" key="4">
    <source>
        <dbReference type="ARBA" id="ARBA00022786"/>
    </source>
</evidence>
<keyword evidence="3 5" id="KW-0808">Transferase</keyword>
<dbReference type="Pfam" id="PF25598">
    <property type="entry name" value="ARM_PUB"/>
    <property type="match status" value="1"/>
</dbReference>
<dbReference type="UniPathway" id="UPA00143"/>
<reference evidence="7" key="2">
    <citation type="submission" date="2018-05" db="EMBL/GenBank/DDBJ databases">
        <title>OmerRS3 (Oryza meridionalis Reference Sequence Version 3).</title>
        <authorList>
            <person name="Zhang J."/>
            <person name="Kudrna D."/>
            <person name="Lee S."/>
            <person name="Talag J."/>
            <person name="Welchert J."/>
            <person name="Wing R.A."/>
        </authorList>
    </citation>
    <scope>NUCLEOTIDE SEQUENCE [LARGE SCALE GENOMIC DNA]</scope>
    <source>
        <strain evidence="7">cv. OR44</strain>
    </source>
</reference>
<evidence type="ECO:0000259" key="6">
    <source>
        <dbReference type="PROSITE" id="PS51698"/>
    </source>
</evidence>
<keyword evidence="4 5" id="KW-0833">Ubl conjugation pathway</keyword>
<dbReference type="EC" id="2.3.2.27" evidence="5"/>
<dbReference type="InterPro" id="IPR011989">
    <property type="entry name" value="ARM-like"/>
</dbReference>
<accession>A0A0E0CXS0</accession>
<evidence type="ECO:0000313" key="8">
    <source>
        <dbReference type="Proteomes" id="UP000008021"/>
    </source>
</evidence>
<dbReference type="Proteomes" id="UP000008021">
    <property type="component" value="Chromosome 3"/>
</dbReference>
<proteinExistence type="predicted"/>
<dbReference type="eggNOG" id="ENOG502QS2D">
    <property type="taxonomic scope" value="Eukaryota"/>
</dbReference>
<dbReference type="Gene3D" id="1.25.10.10">
    <property type="entry name" value="Leucine-rich Repeat Variant"/>
    <property type="match status" value="1"/>
</dbReference>
<dbReference type="STRING" id="40149.A0A0E0CXS0"/>
<evidence type="ECO:0000313" key="7">
    <source>
        <dbReference type="EnsemblPlants" id="OMERI03G09290.1"/>
    </source>
</evidence>
<dbReference type="EnsemblPlants" id="OMERI03G09290.1">
    <property type="protein sequence ID" value="OMERI03G09290.1"/>
    <property type="gene ID" value="OMERI03G09290"/>
</dbReference>
<dbReference type="PANTHER" id="PTHR22849">
    <property type="entry name" value="WDSAM1 PROTEIN"/>
    <property type="match status" value="1"/>
</dbReference>
<keyword evidence="8" id="KW-1185">Reference proteome</keyword>
<dbReference type="AlphaFoldDB" id="A0A0E0CXS0"/>
<organism evidence="7">
    <name type="scientific">Oryza meridionalis</name>
    <dbReference type="NCBI Taxonomy" id="40149"/>
    <lineage>
        <taxon>Eukaryota</taxon>
        <taxon>Viridiplantae</taxon>
        <taxon>Streptophyta</taxon>
        <taxon>Embryophyta</taxon>
        <taxon>Tracheophyta</taxon>
        <taxon>Spermatophyta</taxon>
        <taxon>Magnoliopsida</taxon>
        <taxon>Liliopsida</taxon>
        <taxon>Poales</taxon>
        <taxon>Poaceae</taxon>
        <taxon>BOP clade</taxon>
        <taxon>Oryzoideae</taxon>
        <taxon>Oryzeae</taxon>
        <taxon>Oryzinae</taxon>
        <taxon>Oryza</taxon>
    </lineage>
</organism>
<dbReference type="SUPFAM" id="SSF57850">
    <property type="entry name" value="RING/U-box"/>
    <property type="match status" value="1"/>
</dbReference>
<reference evidence="7" key="1">
    <citation type="submission" date="2015-04" db="UniProtKB">
        <authorList>
            <consortium name="EnsemblPlants"/>
        </authorList>
    </citation>
    <scope>IDENTIFICATION</scope>
</reference>
<dbReference type="HOGENOM" id="CLU_006348_1_3_1"/>
<dbReference type="Gramene" id="OMERI03G09290.1">
    <property type="protein sequence ID" value="OMERI03G09290.1"/>
    <property type="gene ID" value="OMERI03G09290"/>
</dbReference>
<dbReference type="SMART" id="SM00504">
    <property type="entry name" value="Ubox"/>
    <property type="match status" value="1"/>
</dbReference>
<dbReference type="PANTHER" id="PTHR22849:SF161">
    <property type="entry name" value="U-BOX DOMAIN-CONTAINING PROTEIN"/>
    <property type="match status" value="1"/>
</dbReference>
<protein>
    <recommendedName>
        <fullName evidence="5 6">U-box domain-containing protein</fullName>
        <ecNumber evidence="5">2.3.2.27</ecNumber>
    </recommendedName>
    <alternativeName>
        <fullName evidence="5">RING-type E3 ubiquitin transferase PUB</fullName>
    </alternativeName>
</protein>
<feature type="domain" description="U-box" evidence="6">
    <location>
        <begin position="33"/>
        <end position="107"/>
    </location>
</feature>
<comment type="pathway">
    <text evidence="2 5">Protein modification; protein ubiquitination.</text>
</comment>
<dbReference type="Pfam" id="PF04564">
    <property type="entry name" value="U-box"/>
    <property type="match status" value="1"/>
</dbReference>
<dbReference type="InterPro" id="IPR058678">
    <property type="entry name" value="ARM_PUB"/>
</dbReference>
<dbReference type="SUPFAM" id="SSF48371">
    <property type="entry name" value="ARM repeat"/>
    <property type="match status" value="1"/>
</dbReference>
<evidence type="ECO:0000256" key="5">
    <source>
        <dbReference type="RuleBase" id="RU369093"/>
    </source>
</evidence>
<evidence type="ECO:0000256" key="1">
    <source>
        <dbReference type="ARBA" id="ARBA00000900"/>
    </source>
</evidence>
<dbReference type="InterPro" id="IPR045210">
    <property type="entry name" value="RING-Ubox_PUB"/>
</dbReference>